<comment type="caution">
    <text evidence="1">The sequence shown here is derived from an EMBL/GenBank/DDBJ whole genome shotgun (WGS) entry which is preliminary data.</text>
</comment>
<proteinExistence type="predicted"/>
<reference evidence="1" key="1">
    <citation type="submission" date="2021-06" db="EMBL/GenBank/DDBJ databases">
        <authorList>
            <person name="Kallberg Y."/>
            <person name="Tangrot J."/>
            <person name="Rosling A."/>
        </authorList>
    </citation>
    <scope>NUCLEOTIDE SEQUENCE</scope>
    <source>
        <strain evidence="1">MA461A</strain>
    </source>
</reference>
<name>A0ACA9R695_9GLOM</name>
<gene>
    <name evidence="1" type="ORF">RPERSI_LOCUS17291</name>
</gene>
<sequence>NFWPGQDATVIKLLKKQGYQLLGKTALDDGGGSSSGSAVVVAKKTVPFALGHDTGDSVRRPAAYCGIVGFKPSYGLISRYGVIPMASSLDTIGILANKVSTAQEIFAILAQPDPHDLITSTRKKKFFRHVDRPKIATINGLEKFLPSELNKLYEQVQKKLEKLGYSITKINIPPRLRDNLQLTYLILCSTELVSHLNSLQGITYGRSEKLGITQKRSKYLGPIVKERTNSPAPRIADFDHSLAGLISSHWSDNLLLLGNLAGLPSLSLPLGTIDGLPVSINLNSAYGQDDWGKTLVIVGIIGVIIIVGVAIKLRQRIKTDRVITEEWLGPKRLELQKYFVFNLGKEIKQGGVMISIGECCTDGGPFIRSMMPSLTTDLTTILGKEKNFIFFAGPNKYEPDFVEWAAGNLDEKIKNGQETYLIFDKTKINDDN</sequence>
<feature type="non-terminal residue" evidence="1">
    <location>
        <position position="432"/>
    </location>
</feature>
<organism evidence="1 2">
    <name type="scientific">Racocetra persica</name>
    <dbReference type="NCBI Taxonomy" id="160502"/>
    <lineage>
        <taxon>Eukaryota</taxon>
        <taxon>Fungi</taxon>
        <taxon>Fungi incertae sedis</taxon>
        <taxon>Mucoromycota</taxon>
        <taxon>Glomeromycotina</taxon>
        <taxon>Glomeromycetes</taxon>
        <taxon>Diversisporales</taxon>
        <taxon>Gigasporaceae</taxon>
        <taxon>Racocetra</taxon>
    </lineage>
</organism>
<accession>A0ACA9R695</accession>
<evidence type="ECO:0000313" key="2">
    <source>
        <dbReference type="Proteomes" id="UP000789920"/>
    </source>
</evidence>
<protein>
    <submittedName>
        <fullName evidence="1">20237_t:CDS:1</fullName>
    </submittedName>
</protein>
<dbReference type="Proteomes" id="UP000789920">
    <property type="component" value="Unassembled WGS sequence"/>
</dbReference>
<keyword evidence="2" id="KW-1185">Reference proteome</keyword>
<dbReference type="EMBL" id="CAJVQC010044100">
    <property type="protein sequence ID" value="CAG8778898.1"/>
    <property type="molecule type" value="Genomic_DNA"/>
</dbReference>
<evidence type="ECO:0000313" key="1">
    <source>
        <dbReference type="EMBL" id="CAG8778898.1"/>
    </source>
</evidence>
<feature type="non-terminal residue" evidence="1">
    <location>
        <position position="1"/>
    </location>
</feature>